<name>A0ABV3ZDL0_9BACT</name>
<sequence length="1611" mass="180087">MKIVKKSLRILGRSLLILLAFLLLVWLLIQTETVQNYILGKVTKRLSKDLNTEVSVQHVSLSLFNRANLEGTLIRDEKKDTLLYAGKLKIRITDWFFFKRTADFKYVGLEDANIKLQRTTKTWNYQFIADHFSGKDTSQLSAKVTGSKPATAADSSKGTVFDIKKVDLKNVSFLYNDKWIGQRMLVKIGSMVMDAEKMDMEKSIFSFNEVELDKPYFALYDFEGLRPDSLRPKKQIDTGMYFNEGDISVSAKKLKLTNGYIAIEQPGRPVTPGYFEPANIWISNINANFNNLTFIKDTIKAKIELSAKERSGLAIKKLTAQFRLTPQIMEFARMDLRTNKSHLTDYYAMRFDDFNEDMNEYVDSVTMTARFRNSLVHSDDIAFFAPEMKDWKKEVLMSGRFDGTVSHFDVKNLFLKSGNATYVSGHLSMHGLPDIDKTQINFTDGNIQTNYNESAILYKGLQDIKTPDLAALGDIRFVGSYKGTIHDFTTNGTITSSLGGAYTNISIKLPGKGDPSYSGTVNTRQFNLGRFIDNDLFGRVTFDGKINGRSFNLSRLNTVLDGTFKQFEFNGYNYSDLIINGNIQKKLFNGEFKSNDPNFNFTSSIAIDLNGEQPSFNVLGDLVNSNFQKLNFTPHDHFELTGLFDLNFKGKNIDAFLGTAKILNANLMHDSSKLSFDSLTLNAFVDSANRKILHVQSNEFDLLVRGQYNILDLSTSFQGFLHKYYPSLINDPVTVPKNQKFIVVFKTRQFAKYASILDAKLTGLDNAVIAGGVNTEDSGFYVGMDIPFVQYDKYKIENARVNGRGDYKNLTLTGDIGSIHISDSTYFPGTDLTVASAEDHSVVHLTTKANSTLNNASLNADVYTLNDGVRVKFRPSSFIINDKKWNLEKEGEIVVRKSFASASNVKFSQGFQEIAVETQEEDGGNTSNLVVKIKNLVLGDFTPLLMKQPTLEGLANGEVYLRDFFGKFEADANIKADEFRLNNDSIGTVFVKGHLNNASGLINFNVSSDNAGYKLKGEGSYDLKDSTGNALNTTLDLEDARVVILNQFLEGIFSDVKGRASGKLIVKGDPQAPDLIGKVALREGSLTVDYTKVHYTIDSAVFNFSEGLIDFGQFTIKDDAKRTATVKGKLYEHGFKDMRYDFDITSNKLLVLNTKKADNSTFYGRAIGKIAFSLKGPQDNMQMGITGEVNDTTHIYILTTTSKESAEADFIVFKQYGTEQKLIAKENTRLNIDLDLTANNKAQIDVILDELTGDVIQATGNGRMLIHVPSKGDMTMKGRYNIERGLYNFNFQSFIRKPFELLAGSGNYIEWTGDPYDARLNVEAKYTANNVSLKELISNSAILSSATTDLQSYRGDVYVIAQLTGKLSRPDIDFSIDFPDYSTIKNNQELAMYIRRLESDQNEMLKQASMLIVFGSFYPTGTGPNNSNFGGLSASLGINTISQKIADQANKILSDVLFKITGDKSLQFDISTSTYSSSSILTQNEATTGTTRMDRQNINLKVNQRILNDRIILSFGTGLDFGVGNNTTQTGSFQWLPDISVQWLITQDRKLRFIVFNKSSLDIATGGSAIGRKTRQGIGLSYSRDFEKVFSKKPKEPKDTPKVASDEKVMK</sequence>
<comment type="caution">
    <text evidence="7">The sequence shown here is derived from an EMBL/GenBank/DDBJ whole genome shotgun (WGS) entry which is preliminary data.</text>
</comment>
<accession>A0ABV3ZDL0</accession>
<evidence type="ECO:0000256" key="2">
    <source>
        <dbReference type="ARBA" id="ARBA00022692"/>
    </source>
</evidence>
<keyword evidence="2" id="KW-0812">Transmembrane</keyword>
<dbReference type="PANTHER" id="PTHR36985:SF1">
    <property type="entry name" value="TRANSLOCATION AND ASSEMBLY MODULE SUBUNIT TAMB"/>
    <property type="match status" value="1"/>
</dbReference>
<evidence type="ECO:0000256" key="1">
    <source>
        <dbReference type="ARBA" id="ARBA00004167"/>
    </source>
</evidence>
<dbReference type="PANTHER" id="PTHR36985">
    <property type="entry name" value="TRANSLOCATION AND ASSEMBLY MODULE SUBUNIT TAMB"/>
    <property type="match status" value="1"/>
</dbReference>
<evidence type="ECO:0000256" key="4">
    <source>
        <dbReference type="ARBA" id="ARBA00023136"/>
    </source>
</evidence>
<dbReference type="InterPro" id="IPR007452">
    <property type="entry name" value="TamB_C"/>
</dbReference>
<keyword evidence="3" id="KW-1133">Transmembrane helix</keyword>
<evidence type="ECO:0000313" key="8">
    <source>
        <dbReference type="Proteomes" id="UP001560573"/>
    </source>
</evidence>
<proteinExistence type="predicted"/>
<gene>
    <name evidence="7" type="ORF">QTN47_03555</name>
</gene>
<comment type="subcellular location">
    <subcellularLocation>
        <location evidence="1">Membrane</location>
        <topology evidence="1">Single-pass membrane protein</topology>
    </subcellularLocation>
</comment>
<evidence type="ECO:0000256" key="5">
    <source>
        <dbReference type="SAM" id="MobiDB-lite"/>
    </source>
</evidence>
<evidence type="ECO:0000256" key="3">
    <source>
        <dbReference type="ARBA" id="ARBA00022989"/>
    </source>
</evidence>
<keyword evidence="8" id="KW-1185">Reference proteome</keyword>
<feature type="region of interest" description="Disordered" evidence="5">
    <location>
        <begin position="1591"/>
        <end position="1611"/>
    </location>
</feature>
<feature type="domain" description="Translocation and assembly module TamB C-terminal" evidence="6">
    <location>
        <begin position="1114"/>
        <end position="1586"/>
    </location>
</feature>
<dbReference type="Pfam" id="PF04357">
    <property type="entry name" value="TamB"/>
    <property type="match status" value="1"/>
</dbReference>
<dbReference type="EMBL" id="JAULBC010000001">
    <property type="protein sequence ID" value="MEX6686553.1"/>
    <property type="molecule type" value="Genomic_DNA"/>
</dbReference>
<protein>
    <submittedName>
        <fullName evidence="7">Translocation/assembly module TamB domain-containing protein</fullName>
    </submittedName>
</protein>
<evidence type="ECO:0000313" key="7">
    <source>
        <dbReference type="EMBL" id="MEX6686553.1"/>
    </source>
</evidence>
<dbReference type="RefSeq" id="WP_369327950.1">
    <property type="nucleotide sequence ID" value="NZ_JAULBC010000001.1"/>
</dbReference>
<evidence type="ECO:0000259" key="6">
    <source>
        <dbReference type="Pfam" id="PF04357"/>
    </source>
</evidence>
<keyword evidence="4" id="KW-0472">Membrane</keyword>
<dbReference type="Proteomes" id="UP001560573">
    <property type="component" value="Unassembled WGS sequence"/>
</dbReference>
<organism evidence="7 8">
    <name type="scientific">Danxiaibacter flavus</name>
    <dbReference type="NCBI Taxonomy" id="3049108"/>
    <lineage>
        <taxon>Bacteria</taxon>
        <taxon>Pseudomonadati</taxon>
        <taxon>Bacteroidota</taxon>
        <taxon>Chitinophagia</taxon>
        <taxon>Chitinophagales</taxon>
        <taxon>Chitinophagaceae</taxon>
        <taxon>Danxiaibacter</taxon>
    </lineage>
</organism>
<reference evidence="7 8" key="1">
    <citation type="submission" date="2023-07" db="EMBL/GenBank/DDBJ databases">
        <authorList>
            <person name="Lian W.-H."/>
        </authorList>
    </citation>
    <scope>NUCLEOTIDE SEQUENCE [LARGE SCALE GENOMIC DNA]</scope>
    <source>
        <strain evidence="7 8">SYSU DXS3180</strain>
    </source>
</reference>